<accession>A0A556RU10</accession>
<evidence type="ECO:0000313" key="1">
    <source>
        <dbReference type="EMBL" id="TSJ92385.1"/>
    </source>
</evidence>
<dbReference type="InterPro" id="IPR006521">
    <property type="entry name" value="Tail_protein_I"/>
</dbReference>
<comment type="caution">
    <text evidence="1">The sequence shown here is derived from an EMBL/GenBank/DDBJ whole genome shotgun (WGS) entry which is preliminary data.</text>
</comment>
<sequence>MNKGDPARLANAAVKHWEKMYQWLKFPIMQFDPLTCDERLLFLYAYQRDVRRLNSEPLSLYRKRIKYAYANASDSGSVIGFKNIFDRLGIGAVQILERQSGYDWDVIILRLSDNQLTNNRELLTDIIRQYGRTCRRYFFEIVHVQPMRFKCGNFNNNQHYNGSNFDFKRTYTTRLILNAGGFSELKEFYGA</sequence>
<evidence type="ECO:0008006" key="3">
    <source>
        <dbReference type="Google" id="ProtNLM"/>
    </source>
</evidence>
<evidence type="ECO:0000313" key="2">
    <source>
        <dbReference type="Proteomes" id="UP000319138"/>
    </source>
</evidence>
<protein>
    <recommendedName>
        <fullName evidence="3">Phage tail protein</fullName>
    </recommendedName>
</protein>
<dbReference type="Pfam" id="PF09684">
    <property type="entry name" value="Tail_P2_I"/>
    <property type="match status" value="1"/>
</dbReference>
<dbReference type="Proteomes" id="UP000319138">
    <property type="component" value="Unassembled WGS sequence"/>
</dbReference>
<dbReference type="EMBL" id="VMHL01000001">
    <property type="protein sequence ID" value="TSJ92385.1"/>
    <property type="molecule type" value="Genomic_DNA"/>
</dbReference>
<proteinExistence type="predicted"/>
<dbReference type="AlphaFoldDB" id="A0A556RU10"/>
<reference evidence="1 2" key="1">
    <citation type="submission" date="2019-07" db="EMBL/GenBank/DDBJ databases">
        <title>Gilliamella genomes.</title>
        <authorList>
            <person name="Zheng H."/>
        </authorList>
    </citation>
    <scope>NUCLEOTIDE SEQUENCE [LARGE SCALE GENOMIC DNA]</scope>
    <source>
        <strain evidence="1 2">W8131</strain>
    </source>
</reference>
<gene>
    <name evidence="1" type="ORF">FPQ14_00320</name>
</gene>
<organism evidence="1 2">
    <name type="scientific">Gilliamella apicola</name>
    <dbReference type="NCBI Taxonomy" id="1196095"/>
    <lineage>
        <taxon>Bacteria</taxon>
        <taxon>Pseudomonadati</taxon>
        <taxon>Pseudomonadota</taxon>
        <taxon>Gammaproteobacteria</taxon>
        <taxon>Orbales</taxon>
        <taxon>Orbaceae</taxon>
        <taxon>Gilliamella</taxon>
    </lineage>
</organism>
<name>A0A556RU10_9GAMM</name>